<dbReference type="InterPro" id="IPR036736">
    <property type="entry name" value="ACP-like_sf"/>
</dbReference>
<dbReference type="InterPro" id="IPR025110">
    <property type="entry name" value="AMP-bd_C"/>
</dbReference>
<dbReference type="InterPro" id="IPR020845">
    <property type="entry name" value="AMP-binding_CS"/>
</dbReference>
<dbReference type="GO" id="GO:0044550">
    <property type="term" value="P:secondary metabolite biosynthetic process"/>
    <property type="evidence" value="ECO:0007669"/>
    <property type="project" value="TreeGrafter"/>
</dbReference>
<feature type="compositionally biased region" description="Basic residues" evidence="3">
    <location>
        <begin position="1372"/>
        <end position="1384"/>
    </location>
</feature>
<dbReference type="SUPFAM" id="SSF51161">
    <property type="entry name" value="Trimeric LpxA-like enzymes"/>
    <property type="match status" value="3"/>
</dbReference>
<feature type="transmembrane region" description="Helical" evidence="4">
    <location>
        <begin position="1150"/>
        <end position="1172"/>
    </location>
</feature>
<protein>
    <recommendedName>
        <fullName evidence="5">Carrier domain-containing protein</fullName>
    </recommendedName>
</protein>
<dbReference type="InterPro" id="IPR042099">
    <property type="entry name" value="ANL_N_sf"/>
</dbReference>
<dbReference type="FunFam" id="3.40.50.12780:FF:000012">
    <property type="entry name" value="Non-ribosomal peptide synthetase"/>
    <property type="match status" value="1"/>
</dbReference>
<dbReference type="SUPFAM" id="SSF56801">
    <property type="entry name" value="Acetyl-CoA synthetase-like"/>
    <property type="match status" value="1"/>
</dbReference>
<keyword evidence="4" id="KW-1133">Transmembrane helix</keyword>
<dbReference type="InterPro" id="IPR045851">
    <property type="entry name" value="AMP-bd_C_sf"/>
</dbReference>
<dbReference type="Pfam" id="PF13193">
    <property type="entry name" value="AMP-binding_C"/>
    <property type="match status" value="1"/>
</dbReference>
<dbReference type="InterPro" id="IPR006162">
    <property type="entry name" value="Ppantetheine_attach_site"/>
</dbReference>
<keyword evidence="4" id="KW-0812">Transmembrane</keyword>
<keyword evidence="4" id="KW-0472">Membrane</keyword>
<dbReference type="GO" id="GO:0031177">
    <property type="term" value="F:phosphopantetheine binding"/>
    <property type="evidence" value="ECO:0007669"/>
    <property type="project" value="InterPro"/>
</dbReference>
<evidence type="ECO:0000256" key="3">
    <source>
        <dbReference type="SAM" id="MobiDB-lite"/>
    </source>
</evidence>
<dbReference type="NCBIfam" id="TIGR01733">
    <property type="entry name" value="AA-adenyl-dom"/>
    <property type="match status" value="1"/>
</dbReference>
<accession>A0A239E0Q3</accession>
<dbReference type="PROSITE" id="PS00455">
    <property type="entry name" value="AMP_BINDING"/>
    <property type="match status" value="1"/>
</dbReference>
<feature type="transmembrane region" description="Helical" evidence="4">
    <location>
        <begin position="906"/>
        <end position="936"/>
    </location>
</feature>
<dbReference type="GO" id="GO:0005737">
    <property type="term" value="C:cytoplasm"/>
    <property type="evidence" value="ECO:0007669"/>
    <property type="project" value="TreeGrafter"/>
</dbReference>
<feature type="transmembrane region" description="Helical" evidence="4">
    <location>
        <begin position="1184"/>
        <end position="1209"/>
    </location>
</feature>
<dbReference type="InterPro" id="IPR009081">
    <property type="entry name" value="PP-bd_ACP"/>
</dbReference>
<feature type="domain" description="Carrier" evidence="5">
    <location>
        <begin position="564"/>
        <end position="643"/>
    </location>
</feature>
<dbReference type="Gene3D" id="2.160.10.10">
    <property type="entry name" value="Hexapeptide repeat proteins"/>
    <property type="match status" value="3"/>
</dbReference>
<dbReference type="NCBIfam" id="TIGR02353">
    <property type="entry name" value="NRPS_term_dom"/>
    <property type="match status" value="1"/>
</dbReference>
<dbReference type="InterPro" id="IPR000873">
    <property type="entry name" value="AMP-dep_synth/lig_dom"/>
</dbReference>
<evidence type="ECO:0000313" key="7">
    <source>
        <dbReference type="Proteomes" id="UP000198386"/>
    </source>
</evidence>
<dbReference type="SMART" id="SM00823">
    <property type="entry name" value="PKS_PP"/>
    <property type="match status" value="1"/>
</dbReference>
<dbReference type="PROSITE" id="PS00012">
    <property type="entry name" value="PHOSPHOPANTETHEINE"/>
    <property type="match status" value="1"/>
</dbReference>
<dbReference type="Gene3D" id="3.30.300.30">
    <property type="match status" value="1"/>
</dbReference>
<dbReference type="InterPro" id="IPR010071">
    <property type="entry name" value="AA_adenyl_dom"/>
</dbReference>
<dbReference type="Pfam" id="PF00501">
    <property type="entry name" value="AMP-binding"/>
    <property type="match status" value="1"/>
</dbReference>
<reference evidence="7" key="1">
    <citation type="submission" date="2017-06" db="EMBL/GenBank/DDBJ databases">
        <authorList>
            <person name="Varghese N."/>
            <person name="Submissions S."/>
        </authorList>
    </citation>
    <scope>NUCLEOTIDE SEQUENCE [LARGE SCALE GENOMIC DNA]</scope>
    <source>
        <strain evidence="7">DSM 45423</strain>
    </source>
</reference>
<dbReference type="InterPro" id="IPR020806">
    <property type="entry name" value="PKS_PP-bd"/>
</dbReference>
<keyword evidence="7" id="KW-1185">Reference proteome</keyword>
<dbReference type="Pfam" id="PF00550">
    <property type="entry name" value="PP-binding"/>
    <property type="match status" value="1"/>
</dbReference>
<feature type="region of interest" description="Disordered" evidence="3">
    <location>
        <begin position="1365"/>
        <end position="1384"/>
    </location>
</feature>
<keyword evidence="1" id="KW-0596">Phosphopantetheine</keyword>
<feature type="transmembrane region" description="Helical" evidence="4">
    <location>
        <begin position="668"/>
        <end position="696"/>
    </location>
</feature>
<evidence type="ECO:0000256" key="4">
    <source>
        <dbReference type="SAM" id="Phobius"/>
    </source>
</evidence>
<dbReference type="CDD" id="cd05930">
    <property type="entry name" value="A_NRPS"/>
    <property type="match status" value="1"/>
</dbReference>
<dbReference type="Proteomes" id="UP000198386">
    <property type="component" value="Unassembled WGS sequence"/>
</dbReference>
<evidence type="ECO:0000256" key="2">
    <source>
        <dbReference type="ARBA" id="ARBA00022553"/>
    </source>
</evidence>
<dbReference type="SUPFAM" id="SSF47336">
    <property type="entry name" value="ACP-like"/>
    <property type="match status" value="1"/>
</dbReference>
<organism evidence="6 7">
    <name type="scientific">Geodermatophilus saharensis</name>
    <dbReference type="NCBI Taxonomy" id="1137994"/>
    <lineage>
        <taxon>Bacteria</taxon>
        <taxon>Bacillati</taxon>
        <taxon>Actinomycetota</taxon>
        <taxon>Actinomycetes</taxon>
        <taxon>Geodermatophilales</taxon>
        <taxon>Geodermatophilaceae</taxon>
        <taxon>Geodermatophilus</taxon>
    </lineage>
</organism>
<keyword evidence="2" id="KW-0597">Phosphoprotein</keyword>
<dbReference type="Gene3D" id="1.10.1200.10">
    <property type="entry name" value="ACP-like"/>
    <property type="match status" value="1"/>
</dbReference>
<dbReference type="PANTHER" id="PTHR45527:SF1">
    <property type="entry name" value="FATTY ACID SYNTHASE"/>
    <property type="match status" value="1"/>
</dbReference>
<gene>
    <name evidence="6" type="ORF">SAMN04488107_2323</name>
</gene>
<sequence>MTTQNEWSHDFRDFPHREDVHLTGNFTVPAPVGEPPGDAAPGYRLHDNFVAELGQTSGVTRLSRYFERTCDVRPSATALECDGERISYADLDQRANRLANLLTSRGVGCGVRVGILLHRSVDTYVALLAVTKTEATFVPIDPEAPADRLQYIAEDCALRLVVTHSSFAASCAALPCESLLLDEVGPELAAQSSARPGTESDGDPVCYVIYTSGSSGRPKGVEISQSSICNFIGIVPSLYGVEPSDRVYQGMTIAFDFSIEEIWPTWAVGATLVAGPTDGRRVGSGLADFLEDHEITMIYCVPTVLATLDRLLPAIRTVNVGGEACPRELVDRWGPGRRILNTYGPTETTVTCTMAELRPGRPVTIGRPLPTYRVTLLDEDRRPVPAGEVGEICVGGPGVARGYVNRPDLTADRFIPDPRGIPGERIYRTGDLGRFLPDGEIEYLGRADSEVKVRGHRVDLQEIESVLLEHPAVTAAVVTLLSSADTGGDLAGYVVLRDGDTARADEVVAQLHEQAVQQLPPYMVPSYLDVVTSIPMLPSGKADRGRLPAPTRPRLIRTGPQHEPPATPAEAWIAGLWEEMLSLPAGAVSVDADFFEALGGHSLVAANVVSAMRESDLGAGLSILDFYRHPTVRALAAFLEDGAAHRSDVTATLEPREPRPAPPSRGRVLAFGSAQVSVLYAIVLLFLLPVAVAYGLNDGQPSIALVLQLAVALPSAYLLLRWVLPVVGARLLGRGLRAGDHPLWGSTHLRVWAVQKLMAVSPLTVLSGSPWAATYLRLAGARVDDECHLGSAAVSLPSFLHVGPGATIGYGTQLHGHRVAEGVLTLAPVTVGTGAVVGSESVLECGSEVGEDAILGDQSLLPSGHVVPAGESWAGSPARPAPEAIDPVVELMASCADAPRSWSRGLLAGFAGGVLLLELMPFLILLPVVAVVWWALLTFGTAAAFLASALSGPLFVLASCGLLLGARRLVLAETPEGVHHLRSQLGVEKWLGDKLLEQSLLFTNTMYSTLYTPLWLRALGTRVGAGAEVSTIANIDPDLLTLGEGSFVADMASVGSATYANGHVAFRRTEIGSRAFVGNAALVPAGSRLGEGSLVGVRSVPPTGGTEPGTSWLGSPPFYLPRREVFEEFTEAQTYAPSRRQVRARYAIEFLRIVLPSSLLAVATFATLYGLSSLALSWNTAATVLLAPLVALTSSVLVVVAVAALKWVVVGRYRPRVRPLWSGFVRRTEFVTGVYEAAAVPALLTFLTGTPLLGPALRLFGCRVGRRTLVDTTYVTEFDLVTIGDDVSVGANASLQTHLFEDRVMKMDHVVLRDRASIGDKAVVLYDSVVEGDATLAAMSLAMKGEVLPRETTWCGIPAQKVDRAPVAAASRRGRRQPAGASRR</sequence>
<dbReference type="InterPro" id="IPR012728">
    <property type="entry name" value="Pls/PosA_C"/>
</dbReference>
<dbReference type="InterPro" id="IPR011004">
    <property type="entry name" value="Trimer_LpxA-like_sf"/>
</dbReference>
<dbReference type="GO" id="GO:0043041">
    <property type="term" value="P:amino acid activation for nonribosomal peptide biosynthetic process"/>
    <property type="evidence" value="ECO:0007669"/>
    <property type="project" value="TreeGrafter"/>
</dbReference>
<dbReference type="PROSITE" id="PS50075">
    <property type="entry name" value="CARRIER"/>
    <property type="match status" value="1"/>
</dbReference>
<feature type="transmembrane region" description="Helical" evidence="4">
    <location>
        <begin position="942"/>
        <end position="964"/>
    </location>
</feature>
<name>A0A239E0Q3_9ACTN</name>
<evidence type="ECO:0000256" key="1">
    <source>
        <dbReference type="ARBA" id="ARBA00022450"/>
    </source>
</evidence>
<proteinExistence type="predicted"/>
<dbReference type="Gene3D" id="3.40.50.12780">
    <property type="entry name" value="N-terminal domain of ligase-like"/>
    <property type="match status" value="1"/>
</dbReference>
<dbReference type="EMBL" id="FZOH01000004">
    <property type="protein sequence ID" value="SNS38300.1"/>
    <property type="molecule type" value="Genomic_DNA"/>
</dbReference>
<dbReference type="RefSeq" id="WP_217897317.1">
    <property type="nucleotide sequence ID" value="NZ_FZOH01000004.1"/>
</dbReference>
<evidence type="ECO:0000259" key="5">
    <source>
        <dbReference type="PROSITE" id="PS50075"/>
    </source>
</evidence>
<feature type="transmembrane region" description="Helical" evidence="4">
    <location>
        <begin position="702"/>
        <end position="724"/>
    </location>
</feature>
<evidence type="ECO:0000313" key="6">
    <source>
        <dbReference type="EMBL" id="SNS38300.1"/>
    </source>
</evidence>
<dbReference type="PANTHER" id="PTHR45527">
    <property type="entry name" value="NONRIBOSOMAL PEPTIDE SYNTHETASE"/>
    <property type="match status" value="1"/>
</dbReference>